<dbReference type="AlphaFoldDB" id="A0A1F8EZ25"/>
<proteinExistence type="predicted"/>
<keyword evidence="1" id="KW-0479">Metal-binding</keyword>
<sequence length="209" mass="23144">MIEIIPAIIANTPEELRNAIAKLEGKTKRASVDIMDGIFVPAKTVGPQEILDIKTDLKLEAHLMVQDPENWVPKLLETDIESISIQIESEGDIKKLLQEIKDSRKKRRLVLNPDTEIDSAIPYLDLINAIQFMTVYPGKYGAPFVEKIIPKIKEFHSRYPDIPIAVDGGVNPETAPKLVTAGASILISGSYIIQSANIEEAINNLQSAY</sequence>
<dbReference type="EMBL" id="MGJL01000041">
    <property type="protein sequence ID" value="OGN06127.1"/>
    <property type="molecule type" value="Genomic_DNA"/>
</dbReference>
<organism evidence="3 4">
    <name type="scientific">Candidatus Yanofskybacteria bacterium RIFCSPHIGHO2_01_FULL_45_42</name>
    <dbReference type="NCBI Taxonomy" id="1802671"/>
    <lineage>
        <taxon>Bacteria</taxon>
        <taxon>Candidatus Yanofskyibacteriota</taxon>
    </lineage>
</organism>
<dbReference type="Gene3D" id="3.20.20.70">
    <property type="entry name" value="Aldolase class I"/>
    <property type="match status" value="1"/>
</dbReference>
<reference evidence="3 4" key="1">
    <citation type="journal article" date="2016" name="Nat. Commun.">
        <title>Thousands of microbial genomes shed light on interconnected biogeochemical processes in an aquifer system.</title>
        <authorList>
            <person name="Anantharaman K."/>
            <person name="Brown C.T."/>
            <person name="Hug L.A."/>
            <person name="Sharon I."/>
            <person name="Castelle C.J."/>
            <person name="Probst A.J."/>
            <person name="Thomas B.C."/>
            <person name="Singh A."/>
            <person name="Wilkins M.J."/>
            <person name="Karaoz U."/>
            <person name="Brodie E.L."/>
            <person name="Williams K.H."/>
            <person name="Hubbard S.S."/>
            <person name="Banfield J.F."/>
        </authorList>
    </citation>
    <scope>NUCLEOTIDE SEQUENCE [LARGE SCALE GENOMIC DNA]</scope>
</reference>
<comment type="caution">
    <text evidence="3">The sequence shown here is derived from an EMBL/GenBank/DDBJ whole genome shotgun (WGS) entry which is preliminary data.</text>
</comment>
<evidence type="ECO:0000256" key="1">
    <source>
        <dbReference type="ARBA" id="ARBA00022723"/>
    </source>
</evidence>
<dbReference type="Proteomes" id="UP000178023">
    <property type="component" value="Unassembled WGS sequence"/>
</dbReference>
<protein>
    <recommendedName>
        <fullName evidence="5">Ribulose-phosphate 3-epimerase</fullName>
    </recommendedName>
</protein>
<dbReference type="Pfam" id="PF00834">
    <property type="entry name" value="Ribul_P_3_epim"/>
    <property type="match status" value="1"/>
</dbReference>
<dbReference type="GO" id="GO:0046872">
    <property type="term" value="F:metal ion binding"/>
    <property type="evidence" value="ECO:0007669"/>
    <property type="project" value="UniProtKB-KW"/>
</dbReference>
<evidence type="ECO:0000313" key="4">
    <source>
        <dbReference type="Proteomes" id="UP000178023"/>
    </source>
</evidence>
<keyword evidence="2" id="KW-0413">Isomerase</keyword>
<dbReference type="GO" id="GO:0016857">
    <property type="term" value="F:racemase and epimerase activity, acting on carbohydrates and derivatives"/>
    <property type="evidence" value="ECO:0007669"/>
    <property type="project" value="InterPro"/>
</dbReference>
<dbReference type="SUPFAM" id="SSF51366">
    <property type="entry name" value="Ribulose-phoshate binding barrel"/>
    <property type="match status" value="1"/>
</dbReference>
<dbReference type="PANTHER" id="PTHR11749">
    <property type="entry name" value="RIBULOSE-5-PHOSPHATE-3-EPIMERASE"/>
    <property type="match status" value="1"/>
</dbReference>
<evidence type="ECO:0000313" key="3">
    <source>
        <dbReference type="EMBL" id="OGN06127.1"/>
    </source>
</evidence>
<evidence type="ECO:0008006" key="5">
    <source>
        <dbReference type="Google" id="ProtNLM"/>
    </source>
</evidence>
<gene>
    <name evidence="3" type="ORF">A2750_04185</name>
</gene>
<dbReference type="GO" id="GO:0005975">
    <property type="term" value="P:carbohydrate metabolic process"/>
    <property type="evidence" value="ECO:0007669"/>
    <property type="project" value="InterPro"/>
</dbReference>
<accession>A0A1F8EZ25</accession>
<name>A0A1F8EZ25_9BACT</name>
<dbReference type="InterPro" id="IPR000056">
    <property type="entry name" value="Ribul_P_3_epim-like"/>
</dbReference>
<dbReference type="InterPro" id="IPR011060">
    <property type="entry name" value="RibuloseP-bd_barrel"/>
</dbReference>
<evidence type="ECO:0000256" key="2">
    <source>
        <dbReference type="ARBA" id="ARBA00023235"/>
    </source>
</evidence>
<dbReference type="CDD" id="cd00429">
    <property type="entry name" value="RPE"/>
    <property type="match status" value="1"/>
</dbReference>
<dbReference type="InterPro" id="IPR013785">
    <property type="entry name" value="Aldolase_TIM"/>
</dbReference>